<evidence type="ECO:0000313" key="1">
    <source>
        <dbReference type="EMBL" id="MEJ8636805.1"/>
    </source>
</evidence>
<protein>
    <submittedName>
        <fullName evidence="1">Uncharacterized protein</fullName>
    </submittedName>
</protein>
<reference evidence="1" key="1">
    <citation type="submission" date="2024-03" db="EMBL/GenBank/DDBJ databases">
        <title>Novel Streptomyces species of biotechnological and ecological value are a feature of Machair soil.</title>
        <authorList>
            <person name="Prole J.R."/>
            <person name="Goodfellow M."/>
            <person name="Allenby N."/>
            <person name="Ward A.C."/>
        </authorList>
    </citation>
    <scope>NUCLEOTIDE SEQUENCE</scope>
    <source>
        <strain evidence="1">MS2.AVA.5</strain>
    </source>
</reference>
<dbReference type="EMBL" id="JBBKAJ010000022">
    <property type="protein sequence ID" value="MEJ8636805.1"/>
    <property type="molecule type" value="Genomic_DNA"/>
</dbReference>
<evidence type="ECO:0000313" key="2">
    <source>
        <dbReference type="Proteomes" id="UP001377168"/>
    </source>
</evidence>
<organism evidence="1 2">
    <name type="scientific">Streptomyces achmelvichensis</name>
    <dbReference type="NCBI Taxonomy" id="3134111"/>
    <lineage>
        <taxon>Bacteria</taxon>
        <taxon>Bacillati</taxon>
        <taxon>Actinomycetota</taxon>
        <taxon>Actinomycetes</taxon>
        <taxon>Kitasatosporales</taxon>
        <taxon>Streptomycetaceae</taxon>
        <taxon>Streptomyces</taxon>
    </lineage>
</organism>
<gene>
    <name evidence="1" type="ORF">WKI67_25925</name>
</gene>
<sequence>MKKKAVCLTVLAVMIAGCSTGGESPRPADAPTSEASALDPRSVSTPLDAYLPSEEVALSLHQAEVKLVNSCFRRLGYDRNPMPEPVPAHPEDLHPEFLMFTVDQAGKTGYGPSLPPPSAEGSWDKRSTKAQQQILRGEVKLYKGEPVPKGGCVREAADRINRGTKVPSKIVGEGFELKRLEHASPTGLGEAHVKVLRLEAVSRAKADGRVVAVVGKWSKCMSRAGFPYRSLDEAVNDDRWGGDRASPLERATARADMVCKGKVKYLNVASAVQSEYENRVILQRKTELATLRSNIKKWGDNAAQVLGR</sequence>
<name>A0ACC6PZU2_9ACTN</name>
<accession>A0ACC6PZU2</accession>
<comment type="caution">
    <text evidence="1">The sequence shown here is derived from an EMBL/GenBank/DDBJ whole genome shotgun (WGS) entry which is preliminary data.</text>
</comment>
<dbReference type="Proteomes" id="UP001377168">
    <property type="component" value="Unassembled WGS sequence"/>
</dbReference>
<keyword evidence="2" id="KW-1185">Reference proteome</keyword>
<proteinExistence type="predicted"/>